<gene>
    <name evidence="2" type="ORF">L210DRAFT_169974</name>
</gene>
<reference evidence="2" key="1">
    <citation type="submission" date="2019-10" db="EMBL/GenBank/DDBJ databases">
        <authorList>
            <consortium name="DOE Joint Genome Institute"/>
            <person name="Kuo A."/>
            <person name="Miyauchi S."/>
            <person name="Kiss E."/>
            <person name="Drula E."/>
            <person name="Kohler A."/>
            <person name="Sanchez-Garcia M."/>
            <person name="Andreopoulos B."/>
            <person name="Barry K.W."/>
            <person name="Bonito G."/>
            <person name="Buee M."/>
            <person name="Carver A."/>
            <person name="Chen C."/>
            <person name="Cichocki N."/>
            <person name="Clum A."/>
            <person name="Culley D."/>
            <person name="Crous P.W."/>
            <person name="Fauchery L."/>
            <person name="Girlanda M."/>
            <person name="Hayes R."/>
            <person name="Keri Z."/>
            <person name="LaButti K."/>
            <person name="Lipzen A."/>
            <person name="Lombard V."/>
            <person name="Magnuson J."/>
            <person name="Maillard F."/>
            <person name="Morin E."/>
            <person name="Murat C."/>
            <person name="Nolan M."/>
            <person name="Ohm R."/>
            <person name="Pangilinan J."/>
            <person name="Pereira M."/>
            <person name="Perotto S."/>
            <person name="Peter M."/>
            <person name="Riley R."/>
            <person name="Sitrit Y."/>
            <person name="Stielow B."/>
            <person name="Szollosi G."/>
            <person name="Zifcakova L."/>
            <person name="Stursova M."/>
            <person name="Spatafora J.W."/>
            <person name="Tedersoo L."/>
            <person name="Vaario L.-M."/>
            <person name="Yamada A."/>
            <person name="Yan M."/>
            <person name="Wang P."/>
            <person name="Xu J."/>
            <person name="Bruns T."/>
            <person name="Baldrian P."/>
            <person name="Vilgalys R."/>
            <person name="Henrissat B."/>
            <person name="Grigoriev I.V."/>
            <person name="Hibbett D."/>
            <person name="Nagy L.G."/>
            <person name="Martin F.M."/>
        </authorList>
    </citation>
    <scope>NUCLEOTIDE SEQUENCE</scope>
    <source>
        <strain evidence="2">BED1</strain>
    </source>
</reference>
<comment type="caution">
    <text evidence="2">The sequence shown here is derived from an EMBL/GenBank/DDBJ whole genome shotgun (WGS) entry which is preliminary data.</text>
</comment>
<organism evidence="2 3">
    <name type="scientific">Boletus edulis BED1</name>
    <dbReference type="NCBI Taxonomy" id="1328754"/>
    <lineage>
        <taxon>Eukaryota</taxon>
        <taxon>Fungi</taxon>
        <taxon>Dikarya</taxon>
        <taxon>Basidiomycota</taxon>
        <taxon>Agaricomycotina</taxon>
        <taxon>Agaricomycetes</taxon>
        <taxon>Agaricomycetidae</taxon>
        <taxon>Boletales</taxon>
        <taxon>Boletineae</taxon>
        <taxon>Boletaceae</taxon>
        <taxon>Boletoideae</taxon>
        <taxon>Boletus</taxon>
    </lineage>
</organism>
<sequence length="104" mass="12132">MAIFSSYAAGLGPTQKSTYRVLHERHPSPHRPPPDQDRAILQRRPLGRSQQASPLGQLHPHVNQARRRQFLRNERQPPKRLLYPTRRQQSSLSGKHTRWSSRDL</sequence>
<evidence type="ECO:0000256" key="1">
    <source>
        <dbReference type="SAM" id="MobiDB-lite"/>
    </source>
</evidence>
<reference evidence="2" key="2">
    <citation type="journal article" date="2020" name="Nat. Commun.">
        <title>Large-scale genome sequencing of mycorrhizal fungi provides insights into the early evolution of symbiotic traits.</title>
        <authorList>
            <person name="Miyauchi S."/>
            <person name="Kiss E."/>
            <person name="Kuo A."/>
            <person name="Drula E."/>
            <person name="Kohler A."/>
            <person name="Sanchez-Garcia M."/>
            <person name="Morin E."/>
            <person name="Andreopoulos B."/>
            <person name="Barry K.W."/>
            <person name="Bonito G."/>
            <person name="Buee M."/>
            <person name="Carver A."/>
            <person name="Chen C."/>
            <person name="Cichocki N."/>
            <person name="Clum A."/>
            <person name="Culley D."/>
            <person name="Crous P.W."/>
            <person name="Fauchery L."/>
            <person name="Girlanda M."/>
            <person name="Hayes R.D."/>
            <person name="Keri Z."/>
            <person name="LaButti K."/>
            <person name="Lipzen A."/>
            <person name="Lombard V."/>
            <person name="Magnuson J."/>
            <person name="Maillard F."/>
            <person name="Murat C."/>
            <person name="Nolan M."/>
            <person name="Ohm R.A."/>
            <person name="Pangilinan J."/>
            <person name="Pereira M.F."/>
            <person name="Perotto S."/>
            <person name="Peter M."/>
            <person name="Pfister S."/>
            <person name="Riley R."/>
            <person name="Sitrit Y."/>
            <person name="Stielow J.B."/>
            <person name="Szollosi G."/>
            <person name="Zifcakova L."/>
            <person name="Stursova M."/>
            <person name="Spatafora J.W."/>
            <person name="Tedersoo L."/>
            <person name="Vaario L.M."/>
            <person name="Yamada A."/>
            <person name="Yan M."/>
            <person name="Wang P."/>
            <person name="Xu J."/>
            <person name="Bruns T."/>
            <person name="Baldrian P."/>
            <person name="Vilgalys R."/>
            <person name="Dunand C."/>
            <person name="Henrissat B."/>
            <person name="Grigoriev I.V."/>
            <person name="Hibbett D."/>
            <person name="Nagy L.G."/>
            <person name="Martin F.M."/>
        </authorList>
    </citation>
    <scope>NUCLEOTIDE SEQUENCE</scope>
    <source>
        <strain evidence="2">BED1</strain>
    </source>
</reference>
<dbReference type="AlphaFoldDB" id="A0AAD4BGT5"/>
<dbReference type="EMBL" id="WHUW01000062">
    <property type="protein sequence ID" value="KAF8430516.1"/>
    <property type="molecule type" value="Genomic_DNA"/>
</dbReference>
<name>A0AAD4BGT5_BOLED</name>
<dbReference type="Proteomes" id="UP001194468">
    <property type="component" value="Unassembled WGS sequence"/>
</dbReference>
<evidence type="ECO:0000313" key="2">
    <source>
        <dbReference type="EMBL" id="KAF8430516.1"/>
    </source>
</evidence>
<proteinExistence type="predicted"/>
<feature type="compositionally biased region" description="Basic residues" evidence="1">
    <location>
        <begin position="95"/>
        <end position="104"/>
    </location>
</feature>
<feature type="compositionally biased region" description="Basic and acidic residues" evidence="1">
    <location>
        <begin position="21"/>
        <end position="40"/>
    </location>
</feature>
<evidence type="ECO:0000313" key="3">
    <source>
        <dbReference type="Proteomes" id="UP001194468"/>
    </source>
</evidence>
<accession>A0AAD4BGT5</accession>
<keyword evidence="3" id="KW-1185">Reference proteome</keyword>
<feature type="region of interest" description="Disordered" evidence="1">
    <location>
        <begin position="1"/>
        <end position="104"/>
    </location>
</feature>
<protein>
    <submittedName>
        <fullName evidence="2">Uncharacterized protein</fullName>
    </submittedName>
</protein>